<dbReference type="Pfam" id="PF05336">
    <property type="entry name" value="rhaM"/>
    <property type="match status" value="1"/>
</dbReference>
<protein>
    <submittedName>
        <fullName evidence="1">L-rhamnose mutarotase</fullName>
    </submittedName>
</protein>
<reference evidence="1 2" key="1">
    <citation type="submission" date="2024-10" db="EMBL/GenBank/DDBJ databases">
        <title>The Natural Products Discovery Center: Release of the First 8490 Sequenced Strains for Exploring Actinobacteria Biosynthetic Diversity.</title>
        <authorList>
            <person name="Kalkreuter E."/>
            <person name="Kautsar S.A."/>
            <person name="Yang D."/>
            <person name="Bader C.D."/>
            <person name="Teijaro C.N."/>
            <person name="Fluegel L."/>
            <person name="Davis C.M."/>
            <person name="Simpson J.R."/>
            <person name="Lauterbach L."/>
            <person name="Steele A.D."/>
            <person name="Gui C."/>
            <person name="Meng S."/>
            <person name="Li G."/>
            <person name="Viehrig K."/>
            <person name="Ye F."/>
            <person name="Su P."/>
            <person name="Kiefer A.F."/>
            <person name="Nichols A."/>
            <person name="Cepeda A.J."/>
            <person name="Yan W."/>
            <person name="Fan B."/>
            <person name="Jiang Y."/>
            <person name="Adhikari A."/>
            <person name="Zheng C.-J."/>
            <person name="Schuster L."/>
            <person name="Cowan T.M."/>
            <person name="Smanski M.J."/>
            <person name="Chevrette M.G."/>
            <person name="De Carvalho L.P.S."/>
            <person name="Shen B."/>
        </authorList>
    </citation>
    <scope>NUCLEOTIDE SEQUENCE [LARGE SCALE GENOMIC DNA]</scope>
    <source>
        <strain evidence="1 2">NPDC002593</strain>
    </source>
</reference>
<comment type="caution">
    <text evidence="1">The sequence shown here is derived from an EMBL/GenBank/DDBJ whole genome shotgun (WGS) entry which is preliminary data.</text>
</comment>
<evidence type="ECO:0000313" key="2">
    <source>
        <dbReference type="Proteomes" id="UP001601992"/>
    </source>
</evidence>
<accession>A0ABW6SI24</accession>
<dbReference type="EMBL" id="JBIAQY010000041">
    <property type="protein sequence ID" value="MFF3575183.1"/>
    <property type="molecule type" value="Genomic_DNA"/>
</dbReference>
<proteinExistence type="predicted"/>
<keyword evidence="2" id="KW-1185">Reference proteome</keyword>
<dbReference type="RefSeq" id="WP_040829946.1">
    <property type="nucleotide sequence ID" value="NZ_JBIAQY010000041.1"/>
</dbReference>
<dbReference type="InterPro" id="IPR011008">
    <property type="entry name" value="Dimeric_a/b-barrel"/>
</dbReference>
<gene>
    <name evidence="1" type="ORF">ACFYXQ_46375</name>
</gene>
<organism evidence="1 2">
    <name type="scientific">Nocardia jiangxiensis</name>
    <dbReference type="NCBI Taxonomy" id="282685"/>
    <lineage>
        <taxon>Bacteria</taxon>
        <taxon>Bacillati</taxon>
        <taxon>Actinomycetota</taxon>
        <taxon>Actinomycetes</taxon>
        <taxon>Mycobacteriales</taxon>
        <taxon>Nocardiaceae</taxon>
        <taxon>Nocardia</taxon>
    </lineage>
</organism>
<dbReference type="InterPro" id="IPR008000">
    <property type="entry name" value="Rham/fucose_mutarotase"/>
</dbReference>
<dbReference type="SUPFAM" id="SSF54909">
    <property type="entry name" value="Dimeric alpha+beta barrel"/>
    <property type="match status" value="1"/>
</dbReference>
<name>A0ABW6SI24_9NOCA</name>
<dbReference type="Gene3D" id="3.30.70.100">
    <property type="match status" value="1"/>
</dbReference>
<dbReference type="Proteomes" id="UP001601992">
    <property type="component" value="Unassembled WGS sequence"/>
</dbReference>
<sequence length="107" mass="11816">MRIALHTKLKPGAEDEYEGAHREVPPALVAAIRAAGATDWTIWRSGADLFHVIDCESYDLLLERLAGMPVNIAWQARMGGYLDVPHDYSDRDAGLAVVWELNPTESA</sequence>
<evidence type="ECO:0000313" key="1">
    <source>
        <dbReference type="EMBL" id="MFF3575183.1"/>
    </source>
</evidence>